<dbReference type="Proteomes" id="UP001163105">
    <property type="component" value="Unassembled WGS sequence"/>
</dbReference>
<evidence type="ECO:0000313" key="1">
    <source>
        <dbReference type="EMBL" id="KAJ6436810.1"/>
    </source>
</evidence>
<dbReference type="EMBL" id="JAQHRD010000016">
    <property type="protein sequence ID" value="KAJ6436810.1"/>
    <property type="molecule type" value="Genomic_DNA"/>
</dbReference>
<keyword evidence="2" id="KW-1185">Reference proteome</keyword>
<name>A0AB34FC41_9HYPO</name>
<keyword evidence="1" id="KW-0378">Hydrolase</keyword>
<organism evidence="1 2">
    <name type="scientific">Purpureocillium lavendulum</name>
    <dbReference type="NCBI Taxonomy" id="1247861"/>
    <lineage>
        <taxon>Eukaryota</taxon>
        <taxon>Fungi</taxon>
        <taxon>Dikarya</taxon>
        <taxon>Ascomycota</taxon>
        <taxon>Pezizomycotina</taxon>
        <taxon>Sordariomycetes</taxon>
        <taxon>Hypocreomycetidae</taxon>
        <taxon>Hypocreales</taxon>
        <taxon>Ophiocordycipitaceae</taxon>
        <taxon>Purpureocillium</taxon>
    </lineage>
</organism>
<dbReference type="GO" id="GO:0004519">
    <property type="term" value="F:endonuclease activity"/>
    <property type="evidence" value="ECO:0007669"/>
    <property type="project" value="UniProtKB-KW"/>
</dbReference>
<keyword evidence="1" id="KW-0255">Endonuclease</keyword>
<proteinExistence type="predicted"/>
<accession>A0AB34FC41</accession>
<gene>
    <name evidence="1" type="ORF">O9K51_10577</name>
</gene>
<keyword evidence="1" id="KW-0540">Nuclease</keyword>
<evidence type="ECO:0000313" key="2">
    <source>
        <dbReference type="Proteomes" id="UP001163105"/>
    </source>
</evidence>
<comment type="caution">
    <text evidence="1">The sequence shown here is derived from an EMBL/GenBank/DDBJ whole genome shotgun (WGS) entry which is preliminary data.</text>
</comment>
<dbReference type="AlphaFoldDB" id="A0AB34FC41"/>
<reference evidence="1" key="1">
    <citation type="submission" date="2023-01" db="EMBL/GenBank/DDBJ databases">
        <title>The growth and conidiation of Purpureocillium lavendulum are regulated by nitrogen source and histone H3K14 acetylation.</title>
        <authorList>
            <person name="Tang P."/>
            <person name="Han J."/>
            <person name="Zhang C."/>
            <person name="Tang P."/>
            <person name="Qi F."/>
            <person name="Zhang K."/>
            <person name="Liang L."/>
        </authorList>
    </citation>
    <scope>NUCLEOTIDE SEQUENCE</scope>
    <source>
        <strain evidence="1">YMF1.00683</strain>
    </source>
</reference>
<sequence>MASRRAYITGLLGDSERSIKQSTIIDYSRQKAEAAWLDRLLLGQQQQQRQRISIGVGRYSQRIDTALPGQHTRAIYDALNAKESRILMQLRTGKCRLNRYLHSIRAVETDQCSCGQAAETVDHFLFRRRRWNSEREGMIRYKRTKMGNLSFFLGGKSGSDGEEWKPDMAAVRTTIKFAMATGRLDADR</sequence>
<protein>
    <submittedName>
        <fullName evidence="1">Endonuclease/exonuclease/phosphatase</fullName>
    </submittedName>
</protein>